<accession>A0A645DKS9</accession>
<sequence length="174" mass="19200">MQLAHLRVHLRGQLACEGDERGVLVRSGGGGGQHAAEIFVDHCDRAAQQVAEVVGEVGIDPRNQRFVGERAIRAERYLTQEKVANRVHAIARAELDGIDHIALRLAHLAAVQYEPAVAEDLLGQRFTKGHEHNRPDDGMEAHNLLADDMHIRRPELAVERIVFASPPKRGNIVA</sequence>
<reference evidence="1" key="1">
    <citation type="submission" date="2019-08" db="EMBL/GenBank/DDBJ databases">
        <authorList>
            <person name="Kucharzyk K."/>
            <person name="Murdoch R.W."/>
            <person name="Higgins S."/>
            <person name="Loffler F."/>
        </authorList>
    </citation>
    <scope>NUCLEOTIDE SEQUENCE</scope>
</reference>
<gene>
    <name evidence="1" type="ORF">SDC9_137166</name>
</gene>
<dbReference type="AlphaFoldDB" id="A0A645DKS9"/>
<dbReference type="EMBL" id="VSSQ01037378">
    <property type="protein sequence ID" value="MPM90050.1"/>
    <property type="molecule type" value="Genomic_DNA"/>
</dbReference>
<organism evidence="1">
    <name type="scientific">bioreactor metagenome</name>
    <dbReference type="NCBI Taxonomy" id="1076179"/>
    <lineage>
        <taxon>unclassified sequences</taxon>
        <taxon>metagenomes</taxon>
        <taxon>ecological metagenomes</taxon>
    </lineage>
</organism>
<comment type="caution">
    <text evidence="1">The sequence shown here is derived from an EMBL/GenBank/DDBJ whole genome shotgun (WGS) entry which is preliminary data.</text>
</comment>
<proteinExistence type="predicted"/>
<evidence type="ECO:0000313" key="1">
    <source>
        <dbReference type="EMBL" id="MPM90050.1"/>
    </source>
</evidence>
<protein>
    <submittedName>
        <fullName evidence="1">Uncharacterized protein</fullName>
    </submittedName>
</protein>
<name>A0A645DKS9_9ZZZZ</name>